<evidence type="ECO:0000256" key="1">
    <source>
        <dbReference type="SAM" id="Phobius"/>
    </source>
</evidence>
<proteinExistence type="predicted"/>
<dbReference type="Proteomes" id="UP001570417">
    <property type="component" value="Unassembled WGS sequence"/>
</dbReference>
<feature type="transmembrane region" description="Helical" evidence="1">
    <location>
        <begin position="31"/>
        <end position="50"/>
    </location>
</feature>
<keyword evidence="1" id="KW-1133">Transmembrane helix</keyword>
<evidence type="ECO:0000313" key="3">
    <source>
        <dbReference type="Proteomes" id="UP001570417"/>
    </source>
</evidence>
<reference evidence="2 3" key="1">
    <citation type="journal article" date="2024" name="ISME J.">
        <title>Tailless and filamentous prophages are predominant in marine Vibrio.</title>
        <authorList>
            <person name="Steensen K."/>
            <person name="Seneca J."/>
            <person name="Bartlau N."/>
            <person name="Yu X.A."/>
            <person name="Hussain F.A."/>
            <person name="Polz M.F."/>
        </authorList>
    </citation>
    <scope>NUCLEOTIDE SEQUENCE [LARGE SCALE GENOMIC DNA]</scope>
    <source>
        <strain evidence="2 3">10N.222.51.A1</strain>
    </source>
</reference>
<evidence type="ECO:0000313" key="2">
    <source>
        <dbReference type="EMBL" id="MFA0570899.1"/>
    </source>
</evidence>
<keyword evidence="1" id="KW-0472">Membrane</keyword>
<dbReference type="RefSeq" id="WP_372268740.1">
    <property type="nucleotide sequence ID" value="NZ_JBFRUW010000191.1"/>
</dbReference>
<keyword evidence="3" id="KW-1185">Reference proteome</keyword>
<organism evidence="2 3">
    <name type="scientific">Vibrio gallaecicus</name>
    <dbReference type="NCBI Taxonomy" id="552386"/>
    <lineage>
        <taxon>Bacteria</taxon>
        <taxon>Pseudomonadati</taxon>
        <taxon>Pseudomonadota</taxon>
        <taxon>Gammaproteobacteria</taxon>
        <taxon>Vibrionales</taxon>
        <taxon>Vibrionaceae</taxon>
        <taxon>Vibrio</taxon>
    </lineage>
</organism>
<sequence>SDFGGKFECIGSVVSYLIGRYVLRWKMRNQGMILVAFIASSVQASLAYFIHNDMISVEIFQWIISVIYIPLYFVLLFIGGLLEVVFGLNLLNGGVALPYLHDALWAVGGILLLPLNLWLLKLGLRCKLRT</sequence>
<comment type="caution">
    <text evidence="2">The sequence shown here is derived from an EMBL/GenBank/DDBJ whole genome shotgun (WGS) entry which is preliminary data.</text>
</comment>
<accession>A0ABV4NHQ1</accession>
<protein>
    <recommendedName>
        <fullName evidence="4">Rod shape-determining protein MreD</fullName>
    </recommendedName>
</protein>
<keyword evidence="1" id="KW-0812">Transmembrane</keyword>
<dbReference type="EMBL" id="JBFRUW010000191">
    <property type="protein sequence ID" value="MFA0570899.1"/>
    <property type="molecule type" value="Genomic_DNA"/>
</dbReference>
<feature type="transmembrane region" description="Helical" evidence="1">
    <location>
        <begin position="62"/>
        <end position="91"/>
    </location>
</feature>
<feature type="non-terminal residue" evidence="2">
    <location>
        <position position="1"/>
    </location>
</feature>
<gene>
    <name evidence="2" type="ORF">AB4566_21860</name>
</gene>
<feature type="transmembrane region" description="Helical" evidence="1">
    <location>
        <begin position="103"/>
        <end position="124"/>
    </location>
</feature>
<name>A0ABV4NHQ1_9VIBR</name>
<evidence type="ECO:0008006" key="4">
    <source>
        <dbReference type="Google" id="ProtNLM"/>
    </source>
</evidence>